<keyword evidence="1" id="KW-0472">Membrane</keyword>
<protein>
    <submittedName>
        <fullName evidence="2">Uncharacterized protein</fullName>
    </submittedName>
</protein>
<keyword evidence="1" id="KW-0812">Transmembrane</keyword>
<feature type="transmembrane region" description="Helical" evidence="1">
    <location>
        <begin position="337"/>
        <end position="355"/>
    </location>
</feature>
<dbReference type="RefSeq" id="WP_138405241.1">
    <property type="nucleotide sequence ID" value="NZ_VBSP01000044.1"/>
</dbReference>
<proteinExistence type="predicted"/>
<reference evidence="2 3" key="1">
    <citation type="submission" date="2019-05" db="EMBL/GenBank/DDBJ databases">
        <title>The metagenome of a microbial culture collection derived from dairy environment covers the genomic content of the human microbiome.</title>
        <authorList>
            <person name="Roder T."/>
            <person name="Wuthrich D."/>
            <person name="Sattari Z."/>
            <person name="Von Ah U."/>
            <person name="Bar C."/>
            <person name="Ronchi F."/>
            <person name="Macpherson A.J."/>
            <person name="Ganal-Vonarburg S.C."/>
            <person name="Bruggmann R."/>
            <person name="Vergeres G."/>
        </authorList>
    </citation>
    <scope>NUCLEOTIDE SEQUENCE [LARGE SCALE GENOMIC DNA]</scope>
    <source>
        <strain evidence="2 3">FAM 24227</strain>
    </source>
</reference>
<dbReference type="Proteomes" id="UP000306420">
    <property type="component" value="Unassembled WGS sequence"/>
</dbReference>
<sequence>MFFIWLTFIVELLFLSICKPLFNNPEVIGLSIILIHMVVTLLILNALRKEYKLIFILSYILRVIVMFFDLYGRNIFILPNSGSDSEMYYKNAELISKNIILLGETNGGLYSDILGVIYYFIGPNRIVGQYINVLAGLSVLFIIKKIADLIVDKKRIKQLTLILLAIFPTSIIMSSIFLREIFPTLFFSSSIYFFIKWFKEGSKMDMFFSFIFLGFSSAFHSGIIGSIVGYMFAFLFYERKINKFKFSVTTITTFAFISAFLIVLINLFGDSLFIKFQNVENIEDIYKVATPYGRGDSAYLVGVEVNSLLDFLIYSPIKSIYFLFSPLPWNWRGFTDIITFLTDSCLYLISIVLFFKEYKQLKTNKPLIVVLFIIILGGAFVFGTGVSNAGTAMRHRQKMSPLFLILLMLLMNSSNSKGNKNIKEH</sequence>
<comment type="caution">
    <text evidence="2">The sequence shown here is derived from an EMBL/GenBank/DDBJ whole genome shotgun (WGS) entry which is preliminary data.</text>
</comment>
<feature type="transmembrane region" description="Helical" evidence="1">
    <location>
        <begin position="399"/>
        <end position="415"/>
    </location>
</feature>
<gene>
    <name evidence="2" type="ORF">FEZ33_09980</name>
</gene>
<feature type="transmembrane region" description="Helical" evidence="1">
    <location>
        <begin position="54"/>
        <end position="72"/>
    </location>
</feature>
<feature type="transmembrane region" description="Helical" evidence="1">
    <location>
        <begin position="159"/>
        <end position="178"/>
    </location>
</feature>
<feature type="transmembrane region" description="Helical" evidence="1">
    <location>
        <begin position="207"/>
        <end position="236"/>
    </location>
</feature>
<evidence type="ECO:0000313" key="3">
    <source>
        <dbReference type="Proteomes" id="UP000306420"/>
    </source>
</evidence>
<feature type="transmembrane region" description="Helical" evidence="1">
    <location>
        <begin position="367"/>
        <end position="387"/>
    </location>
</feature>
<accession>A0A5R9DT59</accession>
<evidence type="ECO:0000313" key="2">
    <source>
        <dbReference type="EMBL" id="TLQ39888.1"/>
    </source>
</evidence>
<feature type="transmembrane region" description="Helical" evidence="1">
    <location>
        <begin position="28"/>
        <end position="47"/>
    </location>
</feature>
<feature type="transmembrane region" description="Helical" evidence="1">
    <location>
        <begin position="127"/>
        <end position="147"/>
    </location>
</feature>
<keyword evidence="1" id="KW-1133">Transmembrane helix</keyword>
<feature type="transmembrane region" description="Helical" evidence="1">
    <location>
        <begin position="248"/>
        <end position="268"/>
    </location>
</feature>
<dbReference type="OrthoDB" id="5787206at2"/>
<dbReference type="EMBL" id="VBSP01000044">
    <property type="protein sequence ID" value="TLQ39888.1"/>
    <property type="molecule type" value="Genomic_DNA"/>
</dbReference>
<name>A0A5R9DT59_9LACT</name>
<dbReference type="AlphaFoldDB" id="A0A5R9DT59"/>
<organism evidence="2 3">
    <name type="scientific">Ruoffia tabacinasalis</name>
    <dbReference type="NCBI Taxonomy" id="87458"/>
    <lineage>
        <taxon>Bacteria</taxon>
        <taxon>Bacillati</taxon>
        <taxon>Bacillota</taxon>
        <taxon>Bacilli</taxon>
        <taxon>Lactobacillales</taxon>
        <taxon>Aerococcaceae</taxon>
        <taxon>Ruoffia</taxon>
    </lineage>
</organism>
<evidence type="ECO:0000256" key="1">
    <source>
        <dbReference type="SAM" id="Phobius"/>
    </source>
</evidence>